<sequence length="90" mass="9782">MKLAHSLALSFVTLALAAPHGNGSPGEEAMVVTWADVQKREGHDAAVDKRAEEAMVVTWADVQKRDGHDVAMDKRAEEAMVVTWADVQKV</sequence>
<reference evidence="2 3" key="1">
    <citation type="journal article" date="2016" name="Appl. Microbiol. Biotechnol.">
        <title>Characterization of T-DNA insertion mutants with decreased virulence in the entomopathogenic fungus Beauveria bassiana JEF-007.</title>
        <authorList>
            <person name="Kim S."/>
            <person name="Lee S.J."/>
            <person name="Nai Y.S."/>
            <person name="Yu J.S."/>
            <person name="Lee M.R."/>
            <person name="Yang Y.T."/>
            <person name="Kim J.S."/>
        </authorList>
    </citation>
    <scope>NUCLEOTIDE SEQUENCE [LARGE SCALE GENOMIC DNA]</scope>
    <source>
        <strain evidence="2 3">JEF-007</strain>
    </source>
</reference>
<proteinExistence type="predicted"/>
<keyword evidence="1" id="KW-0732">Signal</keyword>
<dbReference type="AlphaFoldDB" id="A0A2N6NYC9"/>
<dbReference type="EMBL" id="MRVG01000002">
    <property type="protein sequence ID" value="PMB72279.1"/>
    <property type="molecule type" value="Genomic_DNA"/>
</dbReference>
<name>A0A2N6NYC9_BEABA</name>
<organism evidence="2 3">
    <name type="scientific">Beauveria bassiana</name>
    <name type="common">White muscardine disease fungus</name>
    <name type="synonym">Tritirachium shiotae</name>
    <dbReference type="NCBI Taxonomy" id="176275"/>
    <lineage>
        <taxon>Eukaryota</taxon>
        <taxon>Fungi</taxon>
        <taxon>Dikarya</taxon>
        <taxon>Ascomycota</taxon>
        <taxon>Pezizomycotina</taxon>
        <taxon>Sordariomycetes</taxon>
        <taxon>Hypocreomycetidae</taxon>
        <taxon>Hypocreales</taxon>
        <taxon>Cordycipitaceae</taxon>
        <taxon>Beauveria</taxon>
    </lineage>
</organism>
<evidence type="ECO:0000313" key="2">
    <source>
        <dbReference type="EMBL" id="PMB72279.1"/>
    </source>
</evidence>
<dbReference type="Proteomes" id="UP000235728">
    <property type="component" value="Unassembled WGS sequence"/>
</dbReference>
<evidence type="ECO:0000256" key="1">
    <source>
        <dbReference type="SAM" id="SignalP"/>
    </source>
</evidence>
<evidence type="ECO:0000313" key="3">
    <source>
        <dbReference type="Proteomes" id="UP000235728"/>
    </source>
</evidence>
<comment type="caution">
    <text evidence="2">The sequence shown here is derived from an EMBL/GenBank/DDBJ whole genome shotgun (WGS) entry which is preliminary data.</text>
</comment>
<accession>A0A2N6NYC9</accession>
<protein>
    <submittedName>
        <fullName evidence="2">Uncharacterized protein</fullName>
    </submittedName>
</protein>
<feature type="chain" id="PRO_5015002281" evidence="1">
    <location>
        <begin position="18"/>
        <end position="90"/>
    </location>
</feature>
<feature type="signal peptide" evidence="1">
    <location>
        <begin position="1"/>
        <end position="17"/>
    </location>
</feature>
<gene>
    <name evidence="2" type="ORF">BM221_002381</name>
</gene>